<evidence type="ECO:0008006" key="6">
    <source>
        <dbReference type="Google" id="ProtNLM"/>
    </source>
</evidence>
<dbReference type="PROSITE" id="PS51257">
    <property type="entry name" value="PROKAR_LIPOPROTEIN"/>
    <property type="match status" value="1"/>
</dbReference>
<evidence type="ECO:0000313" key="4">
    <source>
        <dbReference type="EMBL" id="MXR37083.1"/>
    </source>
</evidence>
<dbReference type="EMBL" id="WSSB01000007">
    <property type="protein sequence ID" value="MXR37083.1"/>
    <property type="molecule type" value="Genomic_DNA"/>
</dbReference>
<dbReference type="InterPro" id="IPR036331">
    <property type="entry name" value="Chagasin-like_sf"/>
</dbReference>
<proteinExistence type="predicted"/>
<dbReference type="RefSeq" id="WP_160796469.1">
    <property type="nucleotide sequence ID" value="NZ_WSSB01000007.1"/>
</dbReference>
<dbReference type="GO" id="GO:0004869">
    <property type="term" value="F:cysteine-type endopeptidase inhibitor activity"/>
    <property type="evidence" value="ECO:0007669"/>
    <property type="project" value="UniProtKB-KW"/>
</dbReference>
<gene>
    <name evidence="4" type="ORF">GQF02_08875</name>
</gene>
<organism evidence="4 5">
    <name type="scientific">Craterilacuibacter sinensis</name>
    <dbReference type="NCBI Taxonomy" id="2686017"/>
    <lineage>
        <taxon>Bacteria</taxon>
        <taxon>Pseudomonadati</taxon>
        <taxon>Pseudomonadota</taxon>
        <taxon>Betaproteobacteria</taxon>
        <taxon>Neisseriales</taxon>
        <taxon>Neisseriaceae</taxon>
        <taxon>Craterilacuibacter</taxon>
    </lineage>
</organism>
<keyword evidence="5" id="KW-1185">Reference proteome</keyword>
<feature type="signal peptide" evidence="3">
    <location>
        <begin position="1"/>
        <end position="24"/>
    </location>
</feature>
<name>A0A845BX49_9NEIS</name>
<dbReference type="Proteomes" id="UP000467214">
    <property type="component" value="Unassembled WGS sequence"/>
</dbReference>
<evidence type="ECO:0000313" key="5">
    <source>
        <dbReference type="Proteomes" id="UP000467214"/>
    </source>
</evidence>
<dbReference type="SUPFAM" id="SSF141066">
    <property type="entry name" value="ICP-like"/>
    <property type="match status" value="1"/>
</dbReference>
<dbReference type="AlphaFoldDB" id="A0A845BX49"/>
<keyword evidence="3" id="KW-0732">Signal</keyword>
<evidence type="ECO:0000256" key="1">
    <source>
        <dbReference type="ARBA" id="ARBA00022690"/>
    </source>
</evidence>
<keyword evidence="2" id="KW-0789">Thiol protease inhibitor</keyword>
<reference evidence="4 5" key="1">
    <citation type="submission" date="2019-12" db="EMBL/GenBank/DDBJ databases">
        <title>Neisseriaceae gen. nov. sp. Genome sequencing and assembly.</title>
        <authorList>
            <person name="Liu Z."/>
            <person name="Li A."/>
        </authorList>
    </citation>
    <scope>NUCLEOTIDE SEQUENCE [LARGE SCALE GENOMIC DNA]</scope>
    <source>
        <strain evidence="4 5">B2N2-7</strain>
    </source>
</reference>
<comment type="caution">
    <text evidence="4">The sequence shown here is derived from an EMBL/GenBank/DDBJ whole genome shotgun (WGS) entry which is preliminary data.</text>
</comment>
<accession>A0A845BX49</accession>
<protein>
    <recommendedName>
        <fullName evidence="6">Proteinase inhibitor I42 chagasin domain-containing protein</fullName>
    </recommendedName>
</protein>
<keyword evidence="1" id="KW-0646">Protease inhibitor</keyword>
<evidence type="ECO:0000256" key="2">
    <source>
        <dbReference type="ARBA" id="ARBA00022704"/>
    </source>
</evidence>
<evidence type="ECO:0000256" key="3">
    <source>
        <dbReference type="SAM" id="SignalP"/>
    </source>
</evidence>
<sequence>MYRISFLLLSVVLLGGCASSQAVQAPPSTDAGQALRIGEADNGLTLQMQRGQRLLLAVPATPSTGYVWQASGFAPVLAQQGEA</sequence>
<feature type="chain" id="PRO_5032310967" description="Proteinase inhibitor I42 chagasin domain-containing protein" evidence="3">
    <location>
        <begin position="25"/>
        <end position="83"/>
    </location>
</feature>
<dbReference type="Gene3D" id="2.60.40.2020">
    <property type="match status" value="1"/>
</dbReference>